<evidence type="ECO:0000256" key="1">
    <source>
        <dbReference type="ARBA" id="ARBA00005613"/>
    </source>
</evidence>
<accession>A0A1L7X641</accession>
<evidence type="ECO:0000256" key="2">
    <source>
        <dbReference type="ARBA" id="ARBA00022723"/>
    </source>
</evidence>
<comment type="similarity">
    <text evidence="1">Belongs to the yippee family.</text>
</comment>
<dbReference type="EMBL" id="FJOG01000016">
    <property type="protein sequence ID" value="CZR60492.1"/>
    <property type="molecule type" value="Genomic_DNA"/>
</dbReference>
<dbReference type="Pfam" id="PF03226">
    <property type="entry name" value="Yippee-Mis18"/>
    <property type="match status" value="1"/>
</dbReference>
<feature type="compositionally biased region" description="Low complexity" evidence="4">
    <location>
        <begin position="45"/>
        <end position="62"/>
    </location>
</feature>
<reference evidence="6 7" key="1">
    <citation type="submission" date="2016-03" db="EMBL/GenBank/DDBJ databases">
        <authorList>
            <person name="Ploux O."/>
        </authorList>
    </citation>
    <scope>NUCLEOTIDE SEQUENCE [LARGE SCALE GENOMIC DNA]</scope>
    <source>
        <strain evidence="6 7">UAMH 11012</strain>
    </source>
</reference>
<name>A0A1L7X641_9HELO</name>
<evidence type="ECO:0000256" key="4">
    <source>
        <dbReference type="SAM" id="MobiDB-lite"/>
    </source>
</evidence>
<evidence type="ECO:0000313" key="6">
    <source>
        <dbReference type="EMBL" id="CZR60492.1"/>
    </source>
</evidence>
<dbReference type="Proteomes" id="UP000184330">
    <property type="component" value="Unassembled WGS sequence"/>
</dbReference>
<keyword evidence="3" id="KW-0862">Zinc</keyword>
<feature type="region of interest" description="Disordered" evidence="4">
    <location>
        <begin position="1"/>
        <end position="80"/>
    </location>
</feature>
<dbReference type="STRING" id="576137.A0A1L7X641"/>
<evidence type="ECO:0000313" key="7">
    <source>
        <dbReference type="Proteomes" id="UP000184330"/>
    </source>
</evidence>
<evidence type="ECO:0000259" key="5">
    <source>
        <dbReference type="PROSITE" id="PS51792"/>
    </source>
</evidence>
<dbReference type="PANTHER" id="PTHR13848">
    <property type="entry name" value="PROTEIN YIPPEE-LIKE CG15309-RELATED"/>
    <property type="match status" value="1"/>
</dbReference>
<proteinExistence type="inferred from homology"/>
<feature type="compositionally biased region" description="Basic and acidic residues" evidence="4">
    <location>
        <begin position="26"/>
        <end position="35"/>
    </location>
</feature>
<dbReference type="GO" id="GO:0046872">
    <property type="term" value="F:metal ion binding"/>
    <property type="evidence" value="ECO:0007669"/>
    <property type="project" value="UniProtKB-KW"/>
</dbReference>
<organism evidence="6 7">
    <name type="scientific">Phialocephala subalpina</name>
    <dbReference type="NCBI Taxonomy" id="576137"/>
    <lineage>
        <taxon>Eukaryota</taxon>
        <taxon>Fungi</taxon>
        <taxon>Dikarya</taxon>
        <taxon>Ascomycota</taxon>
        <taxon>Pezizomycotina</taxon>
        <taxon>Leotiomycetes</taxon>
        <taxon>Helotiales</taxon>
        <taxon>Mollisiaceae</taxon>
        <taxon>Phialocephala</taxon>
        <taxon>Phialocephala fortinii species complex</taxon>
    </lineage>
</organism>
<dbReference type="OrthoDB" id="6407410at2759"/>
<protein>
    <recommendedName>
        <fullName evidence="5">Yippee domain-containing protein</fullName>
    </recommendedName>
</protein>
<dbReference type="InterPro" id="IPR039058">
    <property type="entry name" value="Yippee_fam"/>
</dbReference>
<dbReference type="InterPro" id="IPR004910">
    <property type="entry name" value="Yippee/Mis18/Cereblon"/>
</dbReference>
<dbReference type="PROSITE" id="PS51792">
    <property type="entry name" value="YIPPEE"/>
    <property type="match status" value="1"/>
</dbReference>
<dbReference type="AlphaFoldDB" id="A0A1L7X641"/>
<keyword evidence="2" id="KW-0479">Metal-binding</keyword>
<keyword evidence="7" id="KW-1185">Reference proteome</keyword>
<evidence type="ECO:0000256" key="3">
    <source>
        <dbReference type="ARBA" id="ARBA00022833"/>
    </source>
</evidence>
<dbReference type="InterPro" id="IPR034751">
    <property type="entry name" value="Yippee"/>
</dbReference>
<feature type="domain" description="Yippee" evidence="5">
    <location>
        <begin position="117"/>
        <end position="241"/>
    </location>
</feature>
<sequence length="312" mass="35041">MASETRPPFPTYLIPTFNFPFRRRSKDTPPRRERQQSTSSTASENIPSLSNSPISSATTSPASSPPSPHFVLPHPSTSKVKGKGILHEALQALPFPRTEEAKEDKPRVTRLHRAQPNTLRCSTCATDIALATQIVSKGFTGRHGRAYLVSAPLSLSQASYPPPRPDSKNKDHEWRPYELINTRTGRSVNRELLTGMHVVADVSCNICGVTLGWKYVDAKEQSQKYKVGKFILEMKRVVLRSGWEDVVEGEVDEHEVVREYLEEEGEGEEGGPVVFDSEDEDECEDLFAGVWDPEVVRKRRSRMIGGWKRRGD</sequence>
<gene>
    <name evidence="6" type="ORF">PAC_10388</name>
</gene>